<dbReference type="OrthoDB" id="40902at2759"/>
<dbReference type="AlphaFoldDB" id="A0A835QSI8"/>
<name>A0A835QSI8_VANPL</name>
<dbReference type="PANTHER" id="PTHR35499">
    <property type="entry name" value="OS05G0128300 PROTEIN"/>
    <property type="match status" value="1"/>
</dbReference>
<evidence type="ECO:0000256" key="1">
    <source>
        <dbReference type="SAM" id="MobiDB-lite"/>
    </source>
</evidence>
<dbReference type="PANTHER" id="PTHR35499:SF1">
    <property type="entry name" value="DUF3741 DOMAIN-CONTAINING PROTEIN"/>
    <property type="match status" value="1"/>
</dbReference>
<comment type="caution">
    <text evidence="2">The sequence shown here is derived from an EMBL/GenBank/DDBJ whole genome shotgun (WGS) entry which is preliminary data.</text>
</comment>
<proteinExistence type="predicted"/>
<dbReference type="Proteomes" id="UP000636800">
    <property type="component" value="Chromosome 6"/>
</dbReference>
<keyword evidence="3" id="KW-1185">Reference proteome</keyword>
<accession>A0A835QSI8</accession>
<feature type="region of interest" description="Disordered" evidence="1">
    <location>
        <begin position="202"/>
        <end position="222"/>
    </location>
</feature>
<organism evidence="2 3">
    <name type="scientific">Vanilla planifolia</name>
    <name type="common">Vanilla</name>
    <dbReference type="NCBI Taxonomy" id="51239"/>
    <lineage>
        <taxon>Eukaryota</taxon>
        <taxon>Viridiplantae</taxon>
        <taxon>Streptophyta</taxon>
        <taxon>Embryophyta</taxon>
        <taxon>Tracheophyta</taxon>
        <taxon>Spermatophyta</taxon>
        <taxon>Magnoliopsida</taxon>
        <taxon>Liliopsida</taxon>
        <taxon>Asparagales</taxon>
        <taxon>Orchidaceae</taxon>
        <taxon>Vanilloideae</taxon>
        <taxon>Vanilleae</taxon>
        <taxon>Vanilla</taxon>
    </lineage>
</organism>
<feature type="compositionally biased region" description="Low complexity" evidence="1">
    <location>
        <begin position="208"/>
        <end position="218"/>
    </location>
</feature>
<gene>
    <name evidence="2" type="ORF">HPP92_013884</name>
</gene>
<evidence type="ECO:0000313" key="2">
    <source>
        <dbReference type="EMBL" id="KAG0477043.1"/>
    </source>
</evidence>
<evidence type="ECO:0000313" key="3">
    <source>
        <dbReference type="Proteomes" id="UP000636800"/>
    </source>
</evidence>
<evidence type="ECO:0008006" key="4">
    <source>
        <dbReference type="Google" id="ProtNLM"/>
    </source>
</evidence>
<dbReference type="EMBL" id="JADCNL010000006">
    <property type="protein sequence ID" value="KAG0477043.1"/>
    <property type="molecule type" value="Genomic_DNA"/>
</dbReference>
<reference evidence="2 3" key="1">
    <citation type="journal article" date="2020" name="Nat. Food">
        <title>A phased Vanilla planifolia genome enables genetic improvement of flavour and production.</title>
        <authorList>
            <person name="Hasing T."/>
            <person name="Tang H."/>
            <person name="Brym M."/>
            <person name="Khazi F."/>
            <person name="Huang T."/>
            <person name="Chambers A.H."/>
        </authorList>
    </citation>
    <scope>NUCLEOTIDE SEQUENCE [LARGE SCALE GENOMIC DNA]</scope>
    <source>
        <tissue evidence="2">Leaf</tissue>
    </source>
</reference>
<protein>
    <recommendedName>
        <fullName evidence="4">DUF3741 domain-containing protein</fullName>
    </recommendedName>
</protein>
<sequence>MKHVVPSSFEHGSDLGAASSCIAGVLRRVLCRSFSGRDRRDGDGVYELDIRKEKGKQRKRSEAPTAGSPGIVARLMGIDWRPACPCAPPVTIPRTRSANSVGPWQRTYMNGDESGGHGLPQFRKSKSFREVPTYLRKENEEFLVLSFGTYNDECDAWDLKAAKTCLCLEQFETKEKSGERKMLTKKRRYGCKSLQIDAEPKKHNALDSSEVTETSSSSRKMPTFGEGVKEIECSSESSSPVSVFDIAIDAEGDCLTSPDSTLARCVTREEEKSSRKTVSSTAEMFIKEHAPLKSRDRVLLCRSHKDRSKKSRKVQAAVDRDVSDIWAYNCGLEEDNVNRANWVARNLAKVEEAEEIRRVIGLEILEFLLQETVDEMSYFLF</sequence>